<comment type="caution">
    <text evidence="2">The sequence shown here is derived from an EMBL/GenBank/DDBJ whole genome shotgun (WGS) entry which is preliminary data.</text>
</comment>
<gene>
    <name evidence="2" type="ORF">EYC80_009719</name>
</gene>
<feature type="compositionally biased region" description="Low complexity" evidence="1">
    <location>
        <begin position="752"/>
        <end position="762"/>
    </location>
</feature>
<name>A0A5N6JYY8_MONLA</name>
<feature type="compositionally biased region" description="Polar residues" evidence="1">
    <location>
        <begin position="264"/>
        <end position="274"/>
    </location>
</feature>
<feature type="compositionally biased region" description="Basic and acidic residues" evidence="1">
    <location>
        <begin position="806"/>
        <end position="822"/>
    </location>
</feature>
<proteinExistence type="predicted"/>
<keyword evidence="3" id="KW-1185">Reference proteome</keyword>
<feature type="compositionally biased region" description="Basic and acidic residues" evidence="1">
    <location>
        <begin position="246"/>
        <end position="257"/>
    </location>
</feature>
<feature type="region of interest" description="Disordered" evidence="1">
    <location>
        <begin position="1"/>
        <end position="403"/>
    </location>
</feature>
<feature type="compositionally biased region" description="Basic residues" evidence="1">
    <location>
        <begin position="33"/>
        <end position="46"/>
    </location>
</feature>
<evidence type="ECO:0000313" key="3">
    <source>
        <dbReference type="Proteomes" id="UP000326757"/>
    </source>
</evidence>
<dbReference type="Proteomes" id="UP000326757">
    <property type="component" value="Unassembled WGS sequence"/>
</dbReference>
<evidence type="ECO:0000313" key="2">
    <source>
        <dbReference type="EMBL" id="KAB8294297.1"/>
    </source>
</evidence>
<feature type="compositionally biased region" description="Polar residues" evidence="1">
    <location>
        <begin position="473"/>
        <end position="489"/>
    </location>
</feature>
<organism evidence="2 3">
    <name type="scientific">Monilinia laxa</name>
    <name type="common">Brown rot fungus</name>
    <name type="synonym">Sclerotinia laxa</name>
    <dbReference type="NCBI Taxonomy" id="61186"/>
    <lineage>
        <taxon>Eukaryota</taxon>
        <taxon>Fungi</taxon>
        <taxon>Dikarya</taxon>
        <taxon>Ascomycota</taxon>
        <taxon>Pezizomycotina</taxon>
        <taxon>Leotiomycetes</taxon>
        <taxon>Helotiales</taxon>
        <taxon>Sclerotiniaceae</taxon>
        <taxon>Monilinia</taxon>
    </lineage>
</organism>
<feature type="region of interest" description="Disordered" evidence="1">
    <location>
        <begin position="420"/>
        <end position="491"/>
    </location>
</feature>
<reference evidence="2 3" key="1">
    <citation type="submission" date="2019-06" db="EMBL/GenBank/DDBJ databases">
        <title>Genome Sequence of the Brown Rot Fungal Pathogen Monilinia laxa.</title>
        <authorList>
            <person name="De Miccolis Angelini R.M."/>
            <person name="Landi L."/>
            <person name="Abate D."/>
            <person name="Pollastro S."/>
            <person name="Romanazzi G."/>
            <person name="Faretra F."/>
        </authorList>
    </citation>
    <scope>NUCLEOTIDE SEQUENCE [LARGE SCALE GENOMIC DNA]</scope>
    <source>
        <strain evidence="2 3">Mlax316</strain>
    </source>
</reference>
<feature type="compositionally biased region" description="Low complexity" evidence="1">
    <location>
        <begin position="457"/>
        <end position="472"/>
    </location>
</feature>
<feature type="compositionally biased region" description="Polar residues" evidence="1">
    <location>
        <begin position="705"/>
        <end position="726"/>
    </location>
</feature>
<feature type="compositionally biased region" description="Acidic residues" evidence="1">
    <location>
        <begin position="331"/>
        <end position="345"/>
    </location>
</feature>
<feature type="compositionally biased region" description="Acidic residues" evidence="1">
    <location>
        <begin position="779"/>
        <end position="790"/>
    </location>
</feature>
<dbReference type="EMBL" id="VIGI01000011">
    <property type="protein sequence ID" value="KAB8294297.1"/>
    <property type="molecule type" value="Genomic_DNA"/>
</dbReference>
<feature type="compositionally biased region" description="Low complexity" evidence="1">
    <location>
        <begin position="203"/>
        <end position="215"/>
    </location>
</feature>
<dbReference type="AlphaFoldDB" id="A0A5N6JYY8"/>
<feature type="region of interest" description="Disordered" evidence="1">
    <location>
        <begin position="778"/>
        <end position="864"/>
    </location>
</feature>
<sequence>MPPKQKTKPKGSAPANRIYKAVEPLHQTTFPDKKKRITRNYSRKSGMKLEKQDTLTQMDWVQLYEREERELEIEDDIEDSEGDYEDEESKRKLKRRKTLGDDSVPRRKKESKNRRKTLGDEERVSSFSTQTITQLDYWPLSEAPEEPENNEGASINHITVSSPPEIHPPRRSPRKLSQPDVSTPINSIPLPRTPRHRKVFEIPSSQSPATPASSQFGGSGRKRSPLKEQSTNIAVPFSLRSSTHMSAEKLPRLKVEDTYETGTDESQVAQTPAKRSSPAKTVRFAVPNSSQDSLAVDTHIKTEPATQRSFSPSPMRRQGTPASKSMKLEILDSDAEEDEEEEESQVVEGTPVGSNSGSQDRTNSTDEDGGVVEGSEPDDAHSEVDTGQTEVAAENELDLPETFYGDIGVETQFHAERIVSSSSLSHPGENTSSSEEASKIGSYGRSQYTHRENPSFQRTQTQHTQTQAQNTQFGKSQYPESQRLSTQQLDAMAPRSEGSDIFISIYPTHVENIISRNKNHEFRSYRFPATVSRIWIYQTKPLSTLTHMAVIGPSKAPGDITTLDGLGNSEFNAGEKRSKFAYEILELYALANPMTFEELKSRQWFKAAPQKYARVPPAVLGELIANLLPPLFTQSEPSPPPSTRNSSEIVHSTPILHRTSSSSTESQEVQNQITNNIAQFTQIQAPPSSPPAAIPAAIINVPSSQTHVARESQASTVDYTQTQTPVTPRYHRKESPFPDLIPESPTKPIFIPSSSPASSQAQVLPPVVPRSAPTTAIETELDSQSEDDHEENSVPIVSRPSSGRGIEAERENGNEAKEEQHHPSSTPQPYSLIRSSQIMTRSQMMREQDSLMDGEITGPPPTTG</sequence>
<evidence type="ECO:0000256" key="1">
    <source>
        <dbReference type="SAM" id="MobiDB-lite"/>
    </source>
</evidence>
<feature type="compositionally biased region" description="Acidic residues" evidence="1">
    <location>
        <begin position="70"/>
        <end position="87"/>
    </location>
</feature>
<feature type="compositionally biased region" description="Basic residues" evidence="1">
    <location>
        <begin position="106"/>
        <end position="116"/>
    </location>
</feature>
<accession>A0A5N6JYY8</accession>
<protein>
    <submittedName>
        <fullName evidence="2">Uncharacterized protein</fullName>
    </submittedName>
</protein>
<feature type="compositionally biased region" description="Polar residues" evidence="1">
    <location>
        <begin position="125"/>
        <end position="134"/>
    </location>
</feature>
<feature type="compositionally biased region" description="Polar residues" evidence="1">
    <location>
        <begin position="352"/>
        <end position="362"/>
    </location>
</feature>
<dbReference type="OrthoDB" id="2149705at2759"/>
<feature type="region of interest" description="Disordered" evidence="1">
    <location>
        <begin position="705"/>
        <end position="766"/>
    </location>
</feature>
<feature type="compositionally biased region" description="Polar residues" evidence="1">
    <location>
        <begin position="823"/>
        <end position="843"/>
    </location>
</feature>
<feature type="compositionally biased region" description="Polar residues" evidence="1">
    <location>
        <begin position="227"/>
        <end position="245"/>
    </location>
</feature>
<feature type="compositionally biased region" description="Polar residues" evidence="1">
    <location>
        <begin position="420"/>
        <end position="435"/>
    </location>
</feature>